<dbReference type="AlphaFoldDB" id="A0AAU9G990"/>
<gene>
    <name evidence="2" type="ORF">DMAD_03976</name>
</gene>
<feature type="signal peptide" evidence="1">
    <location>
        <begin position="1"/>
        <end position="21"/>
    </location>
</feature>
<dbReference type="Proteomes" id="UP001500889">
    <property type="component" value="Chromosome E"/>
</dbReference>
<dbReference type="PANTHER" id="PTHR21112">
    <property type="entry name" value="CHEMOSENSORY PROTEIN A 29A-RELATED"/>
    <property type="match status" value="1"/>
</dbReference>
<proteinExistence type="predicted"/>
<protein>
    <submittedName>
        <fullName evidence="2">Uncharacterized protein</fullName>
    </submittedName>
</protein>
<accession>A0AAU9G990</accession>
<keyword evidence="1" id="KW-0732">Signal</keyword>
<evidence type="ECO:0000313" key="3">
    <source>
        <dbReference type="Proteomes" id="UP001500889"/>
    </source>
</evidence>
<dbReference type="EMBL" id="AP029267">
    <property type="protein sequence ID" value="BFG05183.1"/>
    <property type="molecule type" value="Genomic_DNA"/>
</dbReference>
<feature type="chain" id="PRO_5043941994" evidence="1">
    <location>
        <begin position="22"/>
        <end position="152"/>
    </location>
</feature>
<organism evidence="2 3">
    <name type="scientific">Drosophila madeirensis</name>
    <name type="common">Fruit fly</name>
    <dbReference type="NCBI Taxonomy" id="30013"/>
    <lineage>
        <taxon>Eukaryota</taxon>
        <taxon>Metazoa</taxon>
        <taxon>Ecdysozoa</taxon>
        <taxon>Arthropoda</taxon>
        <taxon>Hexapoda</taxon>
        <taxon>Insecta</taxon>
        <taxon>Pterygota</taxon>
        <taxon>Neoptera</taxon>
        <taxon>Endopterygota</taxon>
        <taxon>Diptera</taxon>
        <taxon>Brachycera</taxon>
        <taxon>Muscomorpha</taxon>
        <taxon>Ephydroidea</taxon>
        <taxon>Drosophilidae</taxon>
        <taxon>Drosophila</taxon>
        <taxon>Sophophora</taxon>
    </lineage>
</organism>
<name>A0AAU9G990_DROMD</name>
<keyword evidence="3" id="KW-1185">Reference proteome</keyword>
<evidence type="ECO:0000313" key="2">
    <source>
        <dbReference type="EMBL" id="BFG05183.1"/>
    </source>
</evidence>
<dbReference type="PANTHER" id="PTHR21112:SF0">
    <property type="entry name" value="CHEMOSENSORY PROTEIN A 29A-RELATED"/>
    <property type="match status" value="1"/>
</dbReference>
<evidence type="ECO:0000256" key="1">
    <source>
        <dbReference type="SAM" id="SignalP"/>
    </source>
</evidence>
<sequence length="152" mass="18021">MFSLWLKALILPSTLYFAVHCFAGRYVSVENIQGDEETLFEYKLKLVGRDRLLNGTIIHHVDLDEDYDVGIDLWTYKNGKWVPLNVNLYQKPCYCMENTYATYFEKSIRDSNLPTGDNKCPFRKARFEKKPCFYPEKWQSIWWLYSGGESFK</sequence>
<reference evidence="2 3" key="1">
    <citation type="submission" date="2024-02" db="EMBL/GenBank/DDBJ databases">
        <title>A chromosome-level genome assembly of Drosophila madeirensis, a fruit fly species endemic to Madeira island.</title>
        <authorList>
            <person name="Tomihara K."/>
            <person name="Llopart A."/>
            <person name="Yamamoto D."/>
        </authorList>
    </citation>
    <scope>NUCLEOTIDE SEQUENCE [LARGE SCALE GENOMIC DNA]</scope>
    <source>
        <strain evidence="2 3">RF1</strain>
    </source>
</reference>